<dbReference type="RefSeq" id="WP_256379475.1">
    <property type="nucleotide sequence ID" value="NZ_JAFCKD010000197.1"/>
</dbReference>
<dbReference type="AlphaFoldDB" id="A0A0E4FWT9"/>
<dbReference type="EMBL" id="AP014685">
    <property type="protein sequence ID" value="BAR58584.1"/>
    <property type="molecule type" value="Genomic_DNA"/>
</dbReference>
<accession>A0A0E4FWT9</accession>
<evidence type="ECO:0000313" key="1">
    <source>
        <dbReference type="EMBL" id="BAR58584.1"/>
    </source>
</evidence>
<protein>
    <submittedName>
        <fullName evidence="1">Uncharacterized protein</fullName>
    </submittedName>
</protein>
<sequence length="40" mass="4365">MAFICMGGYGVGRDDVFVEHAYDIVSGVRVSIGRDFALLQ</sequence>
<dbReference type="Proteomes" id="UP000063308">
    <property type="component" value="Chromosome"/>
</dbReference>
<reference evidence="1 2" key="1">
    <citation type="submission" date="2014-11" db="EMBL/GenBank/DDBJ databases">
        <title>Symbiosis island explosion on the genome of extra-slow-growing strains of soybean bradyrhizobia with massive insertion sequences.</title>
        <authorList>
            <person name="Iida T."/>
            <person name="Minamisawa K."/>
        </authorList>
    </citation>
    <scope>NUCLEOTIDE SEQUENCE [LARGE SCALE GENOMIC DNA]</scope>
    <source>
        <strain evidence="1 2">NK6</strain>
    </source>
</reference>
<gene>
    <name evidence="1" type="ORF">NK6_5425</name>
</gene>
<dbReference type="GeneID" id="92969582"/>
<organism evidence="1 2">
    <name type="scientific">Bradyrhizobium diazoefficiens</name>
    <dbReference type="NCBI Taxonomy" id="1355477"/>
    <lineage>
        <taxon>Bacteria</taxon>
        <taxon>Pseudomonadati</taxon>
        <taxon>Pseudomonadota</taxon>
        <taxon>Alphaproteobacteria</taxon>
        <taxon>Hyphomicrobiales</taxon>
        <taxon>Nitrobacteraceae</taxon>
        <taxon>Bradyrhizobium</taxon>
    </lineage>
</organism>
<name>A0A0E4FWT9_9BRAD</name>
<proteinExistence type="predicted"/>
<evidence type="ECO:0000313" key="2">
    <source>
        <dbReference type="Proteomes" id="UP000063308"/>
    </source>
</evidence>